<dbReference type="Gene3D" id="3.30.70.270">
    <property type="match status" value="1"/>
</dbReference>
<dbReference type="GO" id="GO:0000160">
    <property type="term" value="P:phosphorelay signal transduction system"/>
    <property type="evidence" value="ECO:0007669"/>
    <property type="project" value="InterPro"/>
</dbReference>
<comment type="caution">
    <text evidence="1">Lacks conserved residue(s) required for the propagation of feature annotation.</text>
</comment>
<dbReference type="KEGG" id="dar:Daro_1623"/>
<dbReference type="InterPro" id="IPR029787">
    <property type="entry name" value="Nucleotide_cyclase"/>
</dbReference>
<dbReference type="Gene3D" id="3.40.50.2300">
    <property type="match status" value="1"/>
</dbReference>
<dbReference type="STRING" id="159087.Daro_1623"/>
<dbReference type="NCBIfam" id="TIGR00254">
    <property type="entry name" value="GGDEF"/>
    <property type="match status" value="1"/>
</dbReference>
<dbReference type="SUPFAM" id="SSF52172">
    <property type="entry name" value="CheY-like"/>
    <property type="match status" value="1"/>
</dbReference>
<dbReference type="SUPFAM" id="SSF55073">
    <property type="entry name" value="Nucleotide cyclase"/>
    <property type="match status" value="1"/>
</dbReference>
<accession>Q47FL0</accession>
<dbReference type="PROSITE" id="PS50110">
    <property type="entry name" value="RESPONSE_REGULATORY"/>
    <property type="match status" value="1"/>
</dbReference>
<dbReference type="HOGENOM" id="CLU_000445_11_28_4"/>
<dbReference type="InterPro" id="IPR043128">
    <property type="entry name" value="Rev_trsase/Diguanyl_cyclase"/>
</dbReference>
<dbReference type="eggNOG" id="COG3706">
    <property type="taxonomic scope" value="Bacteria"/>
</dbReference>
<protein>
    <submittedName>
        <fullName evidence="4">Response regulator receiver modulated diguanylate cyclase</fullName>
    </submittedName>
</protein>
<dbReference type="EMBL" id="CP000089">
    <property type="protein sequence ID" value="AAZ46371.1"/>
    <property type="molecule type" value="Genomic_DNA"/>
</dbReference>
<evidence type="ECO:0000256" key="1">
    <source>
        <dbReference type="PROSITE-ProRule" id="PRU00169"/>
    </source>
</evidence>
<reference evidence="4" key="1">
    <citation type="submission" date="2005-08" db="EMBL/GenBank/DDBJ databases">
        <title>Complete sequence of Dechloromonas aromatica RCB.</title>
        <authorList>
            <person name="Salinero K.K."/>
            <person name="Copeland A."/>
            <person name="Lucas S."/>
            <person name="Lapidus A."/>
            <person name="Barry K."/>
            <person name="Detter J.C."/>
            <person name="Glavina T."/>
            <person name="Hammon N."/>
            <person name="Israni S."/>
            <person name="Pitluck S."/>
            <person name="Di Bartolo G."/>
            <person name="Trong S."/>
            <person name="Schmutz J."/>
            <person name="Larimer F."/>
            <person name="Land M."/>
            <person name="Ivanova N."/>
            <person name="Richardson P."/>
        </authorList>
    </citation>
    <scope>NUCLEOTIDE SEQUENCE</scope>
    <source>
        <strain evidence="4">RCB</strain>
    </source>
</reference>
<dbReference type="AlphaFoldDB" id="Q47FL0"/>
<feature type="domain" description="GGDEF" evidence="3">
    <location>
        <begin position="216"/>
        <end position="351"/>
    </location>
</feature>
<dbReference type="SMART" id="SM00267">
    <property type="entry name" value="GGDEF"/>
    <property type="match status" value="1"/>
</dbReference>
<proteinExistence type="predicted"/>
<dbReference type="PROSITE" id="PS50887">
    <property type="entry name" value="GGDEF"/>
    <property type="match status" value="1"/>
</dbReference>
<organism evidence="4">
    <name type="scientific">Dechloromonas aromatica (strain RCB)</name>
    <dbReference type="NCBI Taxonomy" id="159087"/>
    <lineage>
        <taxon>Bacteria</taxon>
        <taxon>Pseudomonadati</taxon>
        <taxon>Pseudomonadota</taxon>
        <taxon>Betaproteobacteria</taxon>
        <taxon>Rhodocyclales</taxon>
        <taxon>Azonexaceae</taxon>
        <taxon>Dechloromonas</taxon>
    </lineage>
</organism>
<dbReference type="Pfam" id="PF00990">
    <property type="entry name" value="GGDEF"/>
    <property type="match status" value="1"/>
</dbReference>
<dbReference type="InterPro" id="IPR001789">
    <property type="entry name" value="Sig_transdc_resp-reg_receiver"/>
</dbReference>
<evidence type="ECO:0000259" key="2">
    <source>
        <dbReference type="PROSITE" id="PS50110"/>
    </source>
</evidence>
<evidence type="ECO:0000259" key="3">
    <source>
        <dbReference type="PROSITE" id="PS50887"/>
    </source>
</evidence>
<dbReference type="InterPro" id="IPR000160">
    <property type="entry name" value="GGDEF_dom"/>
</dbReference>
<name>Q47FL0_DECAR</name>
<sequence length="425" mass="45624">MADASKVVRASLTKQLAEHFEVREEASGESAWQTLVLDSAIVAVVSGLSLTRLDALGLIERIRASKLSRLKNVPFFLVVSSSFSEADRTHARNCGVTDFISKDASNLSLEGVIASLQEFRGDATEVRGVFPDDASGVFHHDSSVAPDDVLDDVGVRTDVGVSDIMGQLGALAGLEEGEKADIEVSDDVFGNEDAVLAQEKLEECLAKRLPHAIEGHGVGILAFSLDGYEALVARYGAELAARTAQKFSFMLARKIRPEDCIGQLANGMVVIVAHSTTSSICAGFANRICKAMAAAQISVRGKRIDLTVSVGVAVVPDDGVMLSGQDLLQLAYERLELARRAGGNRVAASTDYQGSGLGSCEAFVPQLRELLATIDPAILRPCLGNVGLQLIPLLKELERSFRFGLPIDEMNKRLWDRARAERMVT</sequence>
<evidence type="ECO:0000313" key="4">
    <source>
        <dbReference type="EMBL" id="AAZ46371.1"/>
    </source>
</evidence>
<gene>
    <name evidence="4" type="ordered locus">Daro_1623</name>
</gene>
<feature type="domain" description="Response regulatory" evidence="2">
    <location>
        <begin position="1"/>
        <end position="117"/>
    </location>
</feature>
<dbReference type="InterPro" id="IPR011006">
    <property type="entry name" value="CheY-like_superfamily"/>
</dbReference>